<dbReference type="InterPro" id="IPR011042">
    <property type="entry name" value="6-blade_b-propeller_TolB-like"/>
</dbReference>
<evidence type="ECO:0000313" key="2">
    <source>
        <dbReference type="Proteomes" id="UP000733744"/>
    </source>
</evidence>
<evidence type="ECO:0000313" key="1">
    <source>
        <dbReference type="EMBL" id="TRW91379.1"/>
    </source>
</evidence>
<protein>
    <recommendedName>
        <fullName evidence="3">DUF5050 domain-containing protein</fullName>
    </recommendedName>
</protein>
<dbReference type="InterPro" id="IPR050778">
    <property type="entry name" value="Cueball_EGF_LRP_Nidogen"/>
</dbReference>
<gene>
    <name evidence="1" type="ORF">EKO24_016675</name>
</gene>
<organism evidence="1 2">
    <name type="scientific">Candidatus Methylobacter oryzae</name>
    <dbReference type="NCBI Taxonomy" id="2497749"/>
    <lineage>
        <taxon>Bacteria</taxon>
        <taxon>Pseudomonadati</taxon>
        <taxon>Pseudomonadota</taxon>
        <taxon>Gammaproteobacteria</taxon>
        <taxon>Methylococcales</taxon>
        <taxon>Methylococcaceae</taxon>
        <taxon>Methylobacter</taxon>
    </lineage>
</organism>
<dbReference type="InterPro" id="IPR000033">
    <property type="entry name" value="LDLR_classB_rpt"/>
</dbReference>
<name>A0ABY3C6X0_9GAMM</name>
<proteinExistence type="predicted"/>
<evidence type="ECO:0008006" key="3">
    <source>
        <dbReference type="Google" id="ProtNLM"/>
    </source>
</evidence>
<dbReference type="PANTHER" id="PTHR46513">
    <property type="entry name" value="VITELLOGENIN RECEPTOR-LIKE PROTEIN-RELATED-RELATED"/>
    <property type="match status" value="1"/>
</dbReference>
<comment type="caution">
    <text evidence="1">The sequence shown here is derived from an EMBL/GenBank/DDBJ whole genome shotgun (WGS) entry which is preliminary data.</text>
</comment>
<dbReference type="PANTHER" id="PTHR46513:SF13">
    <property type="entry name" value="EGF-LIKE DOMAIN-CONTAINING PROTEIN"/>
    <property type="match status" value="1"/>
</dbReference>
<reference evidence="1 2" key="1">
    <citation type="journal article" date="2019" name="Antonie Van Leeuwenhoek">
        <title>Description of 'Ca. Methylobacter oryzae' KRF1, a novel species from the environmentally important Methylobacter clade 2.</title>
        <authorList>
            <person name="Khatri K."/>
            <person name="Mohite J.A."/>
            <person name="Pandit P.S."/>
            <person name="Bahulikar R."/>
            <person name="Rahalkar M.C."/>
        </authorList>
    </citation>
    <scope>NUCLEOTIDE SEQUENCE [LARGE SCALE GENOMIC DNA]</scope>
    <source>
        <strain evidence="1 2">KRF1</strain>
    </source>
</reference>
<sequence>MKRNMMKTFAIPVLVSILFVAQTVYADHERLFFVNIVSADGFIERLNPNGAELKSLLSTGDGARGIAVDPVNGEIFWSDVKRRVISKINFNGKNQKDIVTTKLDFPADVDIENGKIYWSDQSKNQIGRANLDGTNRVFIVPLPCSLNVGFFCTAGGNLAIDSVKKKLYWTTAYCSDNSCSTPSSYLGDIVRSGLDGSNIKIVVTAVGRPSSIQIDPVEKKIYWTDYVNDVVRRCNLDGTEVEDLFAVGKNNNPNSLALDLKNGYVYWDQDGDIPNRSCLKRMRLNGKDPETIRCGFGNLADIEFVQFHNQRPDDSEQADTIH</sequence>
<dbReference type="PROSITE" id="PS51120">
    <property type="entry name" value="LDLRB"/>
    <property type="match status" value="2"/>
</dbReference>
<accession>A0ABY3C6X0</accession>
<dbReference type="SUPFAM" id="SSF63829">
    <property type="entry name" value="Calcium-dependent phosphotriesterase"/>
    <property type="match status" value="1"/>
</dbReference>
<keyword evidence="2" id="KW-1185">Reference proteome</keyword>
<dbReference type="Pfam" id="PF00058">
    <property type="entry name" value="Ldl_recept_b"/>
    <property type="match status" value="2"/>
</dbReference>
<dbReference type="SMART" id="SM00135">
    <property type="entry name" value="LY"/>
    <property type="match status" value="4"/>
</dbReference>
<dbReference type="EMBL" id="RYFG02000112">
    <property type="protein sequence ID" value="TRW91379.1"/>
    <property type="molecule type" value="Genomic_DNA"/>
</dbReference>
<dbReference type="Gene3D" id="2.120.10.30">
    <property type="entry name" value="TolB, C-terminal domain"/>
    <property type="match status" value="2"/>
</dbReference>
<dbReference type="Proteomes" id="UP000733744">
    <property type="component" value="Unassembled WGS sequence"/>
</dbReference>